<protein>
    <submittedName>
        <fullName evidence="1">12124_t:CDS:1</fullName>
    </submittedName>
</protein>
<dbReference type="Proteomes" id="UP000789405">
    <property type="component" value="Unassembled WGS sequence"/>
</dbReference>
<dbReference type="EMBL" id="CAJVPY010002999">
    <property type="protein sequence ID" value="CAG8578169.1"/>
    <property type="molecule type" value="Genomic_DNA"/>
</dbReference>
<comment type="caution">
    <text evidence="1">The sequence shown here is derived from an EMBL/GenBank/DDBJ whole genome shotgun (WGS) entry which is preliminary data.</text>
</comment>
<sequence length="45" mass="5093">MASPTKWNVDDKFTFLSVSSDGLEVTYVDIFIPENKPPPFFGQNL</sequence>
<evidence type="ECO:0000313" key="2">
    <source>
        <dbReference type="Proteomes" id="UP000789405"/>
    </source>
</evidence>
<evidence type="ECO:0000313" key="1">
    <source>
        <dbReference type="EMBL" id="CAG8578169.1"/>
    </source>
</evidence>
<name>A0A9N9G1J1_9GLOM</name>
<keyword evidence="2" id="KW-1185">Reference proteome</keyword>
<dbReference type="AlphaFoldDB" id="A0A9N9G1J1"/>
<organism evidence="1 2">
    <name type="scientific">Dentiscutata erythropus</name>
    <dbReference type="NCBI Taxonomy" id="1348616"/>
    <lineage>
        <taxon>Eukaryota</taxon>
        <taxon>Fungi</taxon>
        <taxon>Fungi incertae sedis</taxon>
        <taxon>Mucoromycota</taxon>
        <taxon>Glomeromycotina</taxon>
        <taxon>Glomeromycetes</taxon>
        <taxon>Diversisporales</taxon>
        <taxon>Gigasporaceae</taxon>
        <taxon>Dentiscutata</taxon>
    </lineage>
</organism>
<accession>A0A9N9G1J1</accession>
<proteinExistence type="predicted"/>
<gene>
    <name evidence="1" type="ORF">DERYTH_LOCUS6548</name>
</gene>
<reference evidence="1" key="1">
    <citation type="submission" date="2021-06" db="EMBL/GenBank/DDBJ databases">
        <authorList>
            <person name="Kallberg Y."/>
            <person name="Tangrot J."/>
            <person name="Rosling A."/>
        </authorList>
    </citation>
    <scope>NUCLEOTIDE SEQUENCE</scope>
    <source>
        <strain evidence="1">MA453B</strain>
    </source>
</reference>